<proteinExistence type="inferred from homology"/>
<dbReference type="PANTHER" id="PTHR38768:SF1">
    <property type="entry name" value="UPF0502 PROTEIN YCEH"/>
    <property type="match status" value="1"/>
</dbReference>
<dbReference type="SUPFAM" id="SSF46785">
    <property type="entry name" value="Winged helix' DNA-binding domain"/>
    <property type="match status" value="2"/>
</dbReference>
<dbReference type="PANTHER" id="PTHR38768">
    <property type="entry name" value="UPF0502 PROTEIN YCEH"/>
    <property type="match status" value="1"/>
</dbReference>
<evidence type="ECO:0000256" key="1">
    <source>
        <dbReference type="HAMAP-Rule" id="MF_01584"/>
    </source>
</evidence>
<dbReference type="EMBL" id="JAZIBG010000058">
    <property type="protein sequence ID" value="MEF7617493.1"/>
    <property type="molecule type" value="Genomic_DNA"/>
</dbReference>
<comment type="caution">
    <text evidence="2">The sequence shown here is derived from an EMBL/GenBank/DDBJ whole genome shotgun (WGS) entry which is preliminary data.</text>
</comment>
<dbReference type="Gene3D" id="1.10.10.10">
    <property type="entry name" value="Winged helix-like DNA-binding domain superfamily/Winged helix DNA-binding domain"/>
    <property type="match status" value="2"/>
</dbReference>
<dbReference type="InterPro" id="IPR036390">
    <property type="entry name" value="WH_DNA-bd_sf"/>
</dbReference>
<dbReference type="Pfam" id="PF04337">
    <property type="entry name" value="DUF480"/>
    <property type="match status" value="1"/>
</dbReference>
<evidence type="ECO:0000313" key="2">
    <source>
        <dbReference type="EMBL" id="MEF7617493.1"/>
    </source>
</evidence>
<dbReference type="RefSeq" id="WP_332293256.1">
    <property type="nucleotide sequence ID" value="NZ_JAZIBG010000058.1"/>
</dbReference>
<protein>
    <submittedName>
        <fullName evidence="2">YceH family protein</fullName>
    </submittedName>
</protein>
<keyword evidence="3" id="KW-1185">Reference proteome</keyword>
<organism evidence="2 3">
    <name type="scientific">Aquincola agrisoli</name>
    <dbReference type="NCBI Taxonomy" id="3119538"/>
    <lineage>
        <taxon>Bacteria</taxon>
        <taxon>Pseudomonadati</taxon>
        <taxon>Pseudomonadota</taxon>
        <taxon>Betaproteobacteria</taxon>
        <taxon>Burkholderiales</taxon>
        <taxon>Sphaerotilaceae</taxon>
        <taxon>Aquincola</taxon>
    </lineage>
</organism>
<sequence>MSQRDLTLAEARVLGVLMEKQATVPDTYPLSLNALTAGCNQKTARDPVMNLSEQDVLAALEGLRELHLINEVSGNRVTRYQHNAPRGLGVPGAAAALLAVLALRGPQTAAELRANAERLHRFADTSSVDAFLDELAGKTPPRVLKLARSPGEREARWAHLLCGEAAVPAVTARAASPAAAAGGVDAEAFAALQAEVATLRAQVQRLASELGVDLA</sequence>
<accession>A0AAW9QMY6</accession>
<dbReference type="Proteomes" id="UP001336250">
    <property type="component" value="Unassembled WGS sequence"/>
</dbReference>
<reference evidence="2 3" key="1">
    <citation type="submission" date="2024-02" db="EMBL/GenBank/DDBJ databases">
        <title>Genome sequence of Aquincola sp. MAHUQ-54.</title>
        <authorList>
            <person name="Huq M.A."/>
        </authorList>
    </citation>
    <scope>NUCLEOTIDE SEQUENCE [LARGE SCALE GENOMIC DNA]</scope>
    <source>
        <strain evidence="2 3">MAHUQ-54</strain>
    </source>
</reference>
<dbReference type="InterPro" id="IPR007432">
    <property type="entry name" value="DUF480"/>
</dbReference>
<dbReference type="HAMAP" id="MF_01584">
    <property type="entry name" value="UPF0502"/>
    <property type="match status" value="1"/>
</dbReference>
<gene>
    <name evidence="2" type="ORF">V4F39_26525</name>
</gene>
<comment type="similarity">
    <text evidence="1">Belongs to the UPF0502 family.</text>
</comment>
<name>A0AAW9QMY6_9BURK</name>
<dbReference type="AlphaFoldDB" id="A0AAW9QMY6"/>
<evidence type="ECO:0000313" key="3">
    <source>
        <dbReference type="Proteomes" id="UP001336250"/>
    </source>
</evidence>
<dbReference type="InterPro" id="IPR036388">
    <property type="entry name" value="WH-like_DNA-bd_sf"/>
</dbReference>